<organism evidence="2 3">
    <name type="scientific">Calderihabitans maritimus</name>
    <dbReference type="NCBI Taxonomy" id="1246530"/>
    <lineage>
        <taxon>Bacteria</taxon>
        <taxon>Bacillati</taxon>
        <taxon>Bacillota</taxon>
        <taxon>Clostridia</taxon>
        <taxon>Neomoorellales</taxon>
        <taxon>Calderihabitantaceae</taxon>
        <taxon>Calderihabitans</taxon>
    </lineage>
</organism>
<evidence type="ECO:0008006" key="4">
    <source>
        <dbReference type="Google" id="ProtNLM"/>
    </source>
</evidence>
<dbReference type="Proteomes" id="UP000197032">
    <property type="component" value="Unassembled WGS sequence"/>
</dbReference>
<dbReference type="EMBL" id="BDGJ01000164">
    <property type="protein sequence ID" value="GAW93615.1"/>
    <property type="molecule type" value="Genomic_DNA"/>
</dbReference>
<evidence type="ECO:0000313" key="2">
    <source>
        <dbReference type="EMBL" id="GAW93615.1"/>
    </source>
</evidence>
<evidence type="ECO:0000256" key="1">
    <source>
        <dbReference type="SAM" id="SignalP"/>
    </source>
</evidence>
<accession>A0A1Z5HWC3</accession>
<dbReference type="AlphaFoldDB" id="A0A1Z5HWC3"/>
<dbReference type="OrthoDB" id="9918111at2"/>
<comment type="caution">
    <text evidence="2">The sequence shown here is derived from an EMBL/GenBank/DDBJ whole genome shotgun (WGS) entry which is preliminary data.</text>
</comment>
<proteinExistence type="predicted"/>
<protein>
    <recommendedName>
        <fullName evidence="4">Lipoprotein</fullName>
    </recommendedName>
</protein>
<sequence>MRKNLSCGLLLLAVALFFAGCKQQYGFGKTVIYDHPSAGFSVQVPASWEKVMEDKTSVAFYSYEHRVAFNILLEVGGLGYYDLEGLGEEVVKHFKQELEDVKVIEQSNSNVQPDTYRVILQGRVKSENGNGEIISKVFIIDYDPGIRYYLVFTAEADDYYGWDYEFEDLAKTFTVYKDKRDIYKLIQELGAKELPEGHPEISGDQREGD</sequence>
<keyword evidence="3" id="KW-1185">Reference proteome</keyword>
<name>A0A1Z5HWC3_9FIRM</name>
<evidence type="ECO:0000313" key="3">
    <source>
        <dbReference type="Proteomes" id="UP000197032"/>
    </source>
</evidence>
<dbReference type="RefSeq" id="WP_088554710.1">
    <property type="nucleotide sequence ID" value="NZ_BDGJ01000164.1"/>
</dbReference>
<reference evidence="3" key="1">
    <citation type="journal article" date="2017" name="Appl. Environ. Microbiol.">
        <title>Genomic Analysis of Calderihabitans maritimus KKC1, a Thermophilic, Hydrogenogenic, Carboxydotrophic Bacterium Isolated from Marine Sediment.</title>
        <authorList>
            <person name="Omae K."/>
            <person name="Yoneda Y."/>
            <person name="Fukuyama Y."/>
            <person name="Yoshida T."/>
            <person name="Sako Y."/>
        </authorList>
    </citation>
    <scope>NUCLEOTIDE SEQUENCE [LARGE SCALE GENOMIC DNA]</scope>
    <source>
        <strain evidence="3">KKC1</strain>
    </source>
</reference>
<feature type="chain" id="PRO_5038600571" description="Lipoprotein" evidence="1">
    <location>
        <begin position="20"/>
        <end position="209"/>
    </location>
</feature>
<gene>
    <name evidence="2" type="ORF">KKC1_27430</name>
</gene>
<keyword evidence="1" id="KW-0732">Signal</keyword>
<feature type="signal peptide" evidence="1">
    <location>
        <begin position="1"/>
        <end position="19"/>
    </location>
</feature>
<dbReference type="PROSITE" id="PS51257">
    <property type="entry name" value="PROKAR_LIPOPROTEIN"/>
    <property type="match status" value="1"/>
</dbReference>